<evidence type="ECO:0000256" key="1">
    <source>
        <dbReference type="SAM" id="MobiDB-lite"/>
    </source>
</evidence>
<accession>A0A9P0DBL3</accession>
<feature type="compositionally biased region" description="Polar residues" evidence="1">
    <location>
        <begin position="55"/>
        <end position="76"/>
    </location>
</feature>
<reference evidence="2" key="1">
    <citation type="submission" date="2022-01" db="EMBL/GenBank/DDBJ databases">
        <authorList>
            <person name="King R."/>
        </authorList>
    </citation>
    <scope>NUCLEOTIDE SEQUENCE</scope>
</reference>
<keyword evidence="3" id="KW-1185">Reference proteome</keyword>
<name>A0A9P0DBL3_9CUCU</name>
<evidence type="ECO:0000313" key="3">
    <source>
        <dbReference type="Proteomes" id="UP001153636"/>
    </source>
</evidence>
<dbReference type="AlphaFoldDB" id="A0A9P0DBL3"/>
<evidence type="ECO:0000313" key="2">
    <source>
        <dbReference type="EMBL" id="CAH1113905.1"/>
    </source>
</evidence>
<dbReference type="EMBL" id="OV651819">
    <property type="protein sequence ID" value="CAH1113905.1"/>
    <property type="molecule type" value="Genomic_DNA"/>
</dbReference>
<protein>
    <submittedName>
        <fullName evidence="2">Uncharacterized protein</fullName>
    </submittedName>
</protein>
<dbReference type="Proteomes" id="UP001153636">
    <property type="component" value="Chromosome 7"/>
</dbReference>
<feature type="compositionally biased region" description="Acidic residues" evidence="1">
    <location>
        <begin position="148"/>
        <end position="159"/>
    </location>
</feature>
<feature type="region of interest" description="Disordered" evidence="1">
    <location>
        <begin position="198"/>
        <end position="231"/>
    </location>
</feature>
<organism evidence="2 3">
    <name type="scientific">Psylliodes chrysocephalus</name>
    <dbReference type="NCBI Taxonomy" id="3402493"/>
    <lineage>
        <taxon>Eukaryota</taxon>
        <taxon>Metazoa</taxon>
        <taxon>Ecdysozoa</taxon>
        <taxon>Arthropoda</taxon>
        <taxon>Hexapoda</taxon>
        <taxon>Insecta</taxon>
        <taxon>Pterygota</taxon>
        <taxon>Neoptera</taxon>
        <taxon>Endopterygota</taxon>
        <taxon>Coleoptera</taxon>
        <taxon>Polyphaga</taxon>
        <taxon>Cucujiformia</taxon>
        <taxon>Chrysomeloidea</taxon>
        <taxon>Chrysomelidae</taxon>
        <taxon>Galerucinae</taxon>
        <taxon>Alticini</taxon>
        <taxon>Psylliodes</taxon>
    </lineage>
</organism>
<gene>
    <name evidence="2" type="ORF">PSYICH_LOCUS13869</name>
</gene>
<sequence length="276" mass="30347">MEKNPFFTPPSEDSHIAYNDLSMEAEDNPSSAENTLIYQSAENSPLDISGINPESAINTSESARNVNSSETKNSENCDSEVNPKIDSERTFKNFESAYKTLLMPSSVTARVLNFGTDLHSTTSSEEEEGIAPENSTPKEENISPPETVEVENDGEDESDKDNSEFQKPRKFKKFKTNFMKLLECKATASIPLSNKYDSLSESEAEPEQNTVTAPTNKGKATPNFPIKGNSTKSSIIIDKTAPKINKMSSIPPIVVEGRTDNHASLTSDLQAIIKRK</sequence>
<feature type="region of interest" description="Disordered" evidence="1">
    <location>
        <begin position="45"/>
        <end position="87"/>
    </location>
</feature>
<feature type="region of interest" description="Disordered" evidence="1">
    <location>
        <begin position="118"/>
        <end position="169"/>
    </location>
</feature>
<proteinExistence type="predicted"/>